<keyword evidence="4 5" id="KW-0472">Membrane</keyword>
<evidence type="ECO:0000256" key="3">
    <source>
        <dbReference type="ARBA" id="ARBA00022989"/>
    </source>
</evidence>
<evidence type="ECO:0000256" key="1">
    <source>
        <dbReference type="ARBA" id="ARBA00004141"/>
    </source>
</evidence>
<keyword evidence="8" id="KW-1185">Reference proteome</keyword>
<feature type="transmembrane region" description="Helical" evidence="5">
    <location>
        <begin position="90"/>
        <end position="110"/>
    </location>
</feature>
<comment type="subcellular location">
    <subcellularLocation>
        <location evidence="1">Membrane</location>
        <topology evidence="1">Multi-pass membrane protein</topology>
    </subcellularLocation>
</comment>
<feature type="transmembrane region" description="Helical" evidence="5">
    <location>
        <begin position="55"/>
        <end position="78"/>
    </location>
</feature>
<dbReference type="SUPFAM" id="SSF81324">
    <property type="entry name" value="Voltage-gated potassium channels"/>
    <property type="match status" value="1"/>
</dbReference>
<evidence type="ECO:0000259" key="6">
    <source>
        <dbReference type="Pfam" id="PF00520"/>
    </source>
</evidence>
<evidence type="ECO:0000313" key="7">
    <source>
        <dbReference type="EMBL" id="AJD49861.1"/>
    </source>
</evidence>
<dbReference type="GO" id="GO:0005248">
    <property type="term" value="F:voltage-gated sodium channel activity"/>
    <property type="evidence" value="ECO:0007669"/>
    <property type="project" value="TreeGrafter"/>
</dbReference>
<protein>
    <submittedName>
        <fullName evidence="7">Transporter, cation channel family protein</fullName>
    </submittedName>
</protein>
<dbReference type="InterPro" id="IPR027359">
    <property type="entry name" value="Volt_channel_dom_sf"/>
</dbReference>
<organism evidence="7 8">
    <name type="scientific">Isoalcanivorax pacificus W11-5</name>
    <dbReference type="NCBI Taxonomy" id="391936"/>
    <lineage>
        <taxon>Bacteria</taxon>
        <taxon>Pseudomonadati</taxon>
        <taxon>Pseudomonadota</taxon>
        <taxon>Gammaproteobacteria</taxon>
        <taxon>Oceanospirillales</taxon>
        <taxon>Alcanivoracaceae</taxon>
        <taxon>Isoalcanivorax</taxon>
    </lineage>
</organism>
<dbReference type="GO" id="GO:0001518">
    <property type="term" value="C:voltage-gated sodium channel complex"/>
    <property type="evidence" value="ECO:0007669"/>
    <property type="project" value="TreeGrafter"/>
</dbReference>
<dbReference type="FunFam" id="1.10.287.70:FF:000276">
    <property type="entry name" value="Ion transport protein"/>
    <property type="match status" value="1"/>
</dbReference>
<feature type="transmembrane region" description="Helical" evidence="5">
    <location>
        <begin position="25"/>
        <end position="43"/>
    </location>
</feature>
<proteinExistence type="predicted"/>
<feature type="transmembrane region" description="Helical" evidence="5">
    <location>
        <begin position="205"/>
        <end position="232"/>
    </location>
</feature>
<name>A0A0B4XRN4_9GAMM</name>
<dbReference type="EMBL" id="CP004387">
    <property type="protein sequence ID" value="AJD49861.1"/>
    <property type="molecule type" value="Genomic_DNA"/>
</dbReference>
<sequence>MDYGSTQTPAPGWQQRLGDWIESPALRRLITVLILINAVVLGVETSDVARARFGAVLLWLNQGVLAVFVAELVIKLVAFGPRFFRSGWNVFDFLIVGIALVPASGPLQILRSLRILRVLRLLSTVQRLRMLVDSLLQALPGIGWTAALLLMMFYVFGVMGTELFGDQFPDWFGSLGKSAYTLFQIMTLESWSMGIARPVMEAYPWAWLFFVPFILISSFMVLNLFIAIIVSATQEVHESEQRAERQAADDKARHEREEIVRLLRDISERMAKLEQR</sequence>
<gene>
    <name evidence="7" type="ORF">S7S_17245</name>
</gene>
<dbReference type="RefSeq" id="WP_008734930.1">
    <property type="nucleotide sequence ID" value="NZ_CP004387.1"/>
</dbReference>
<evidence type="ECO:0000256" key="2">
    <source>
        <dbReference type="ARBA" id="ARBA00022692"/>
    </source>
</evidence>
<evidence type="ECO:0000256" key="4">
    <source>
        <dbReference type="ARBA" id="ARBA00023136"/>
    </source>
</evidence>
<dbReference type="HOGENOM" id="CLU_055047_0_0_6"/>
<dbReference type="STRING" id="391936.S7S_17245"/>
<dbReference type="AlphaFoldDB" id="A0A0B4XRN4"/>
<dbReference type="Gene3D" id="1.10.287.70">
    <property type="match status" value="1"/>
</dbReference>
<keyword evidence="2 5" id="KW-0812">Transmembrane</keyword>
<dbReference type="PANTHER" id="PTHR10037:SF62">
    <property type="entry name" value="SODIUM CHANNEL PROTEIN 60E"/>
    <property type="match status" value="1"/>
</dbReference>
<dbReference type="InterPro" id="IPR043203">
    <property type="entry name" value="VGCC_Ca_Na"/>
</dbReference>
<dbReference type="Proteomes" id="UP000006764">
    <property type="component" value="Chromosome"/>
</dbReference>
<dbReference type="Gene3D" id="1.20.120.350">
    <property type="entry name" value="Voltage-gated potassium channels. Chain C"/>
    <property type="match status" value="1"/>
</dbReference>
<dbReference type="InterPro" id="IPR005821">
    <property type="entry name" value="Ion_trans_dom"/>
</dbReference>
<accession>A0A0B4XRN4</accession>
<feature type="domain" description="Ion transport" evidence="6">
    <location>
        <begin position="27"/>
        <end position="240"/>
    </location>
</feature>
<feature type="transmembrane region" description="Helical" evidence="5">
    <location>
        <begin position="131"/>
        <end position="156"/>
    </location>
</feature>
<reference evidence="7 8" key="1">
    <citation type="journal article" date="2012" name="J. Bacteriol.">
        <title>Genome sequence of an alkane-degrading bacterium, Alcanivorax pacificus type strain W11-5, isolated from deep sea sediment.</title>
        <authorList>
            <person name="Lai Q."/>
            <person name="Shao Z."/>
        </authorList>
    </citation>
    <scope>NUCLEOTIDE SEQUENCE [LARGE SCALE GENOMIC DNA]</scope>
    <source>
        <strain evidence="7 8">W11-5</strain>
    </source>
</reference>
<dbReference type="OrthoDB" id="5297065at2"/>
<dbReference type="PANTHER" id="PTHR10037">
    <property type="entry name" value="VOLTAGE-GATED CATION CHANNEL CALCIUM AND SODIUM"/>
    <property type="match status" value="1"/>
</dbReference>
<dbReference type="Pfam" id="PF00520">
    <property type="entry name" value="Ion_trans"/>
    <property type="match status" value="1"/>
</dbReference>
<keyword evidence="3 5" id="KW-1133">Transmembrane helix</keyword>
<dbReference type="KEGG" id="apac:S7S_17245"/>
<evidence type="ECO:0000256" key="5">
    <source>
        <dbReference type="SAM" id="Phobius"/>
    </source>
</evidence>
<evidence type="ECO:0000313" key="8">
    <source>
        <dbReference type="Proteomes" id="UP000006764"/>
    </source>
</evidence>